<dbReference type="InterPro" id="IPR001296">
    <property type="entry name" value="Glyco_trans_1"/>
</dbReference>
<evidence type="ECO:0000313" key="3">
    <source>
        <dbReference type="EMBL" id="SIS83782.1"/>
    </source>
</evidence>
<evidence type="ECO:0000313" key="4">
    <source>
        <dbReference type="Proteomes" id="UP000185839"/>
    </source>
</evidence>
<feature type="domain" description="Glycosyl transferase family 1" evidence="2">
    <location>
        <begin position="209"/>
        <end position="361"/>
    </location>
</feature>
<keyword evidence="4" id="KW-1185">Reference proteome</keyword>
<dbReference type="SUPFAM" id="SSF53756">
    <property type="entry name" value="UDP-Glycosyltransferase/glycogen phosphorylase"/>
    <property type="match status" value="1"/>
</dbReference>
<dbReference type="CDD" id="cd03811">
    <property type="entry name" value="GT4_GT28_WabH-like"/>
    <property type="match status" value="1"/>
</dbReference>
<dbReference type="Gene3D" id="3.40.50.2000">
    <property type="entry name" value="Glycogen Phosphorylase B"/>
    <property type="match status" value="2"/>
</dbReference>
<dbReference type="STRING" id="713588.SAMN05421789_10868"/>
<dbReference type="GO" id="GO:0016757">
    <property type="term" value="F:glycosyltransferase activity"/>
    <property type="evidence" value="ECO:0007669"/>
    <property type="project" value="InterPro"/>
</dbReference>
<reference evidence="4" key="1">
    <citation type="submission" date="2017-01" db="EMBL/GenBank/DDBJ databases">
        <authorList>
            <person name="Varghese N."/>
            <person name="Submissions S."/>
        </authorList>
    </citation>
    <scope>NUCLEOTIDE SEQUENCE [LARGE SCALE GENOMIC DNA]</scope>
    <source>
        <strain evidence="4">DSM 23145</strain>
    </source>
</reference>
<dbReference type="OrthoDB" id="791981at2"/>
<dbReference type="GO" id="GO:0009103">
    <property type="term" value="P:lipopolysaccharide biosynthetic process"/>
    <property type="evidence" value="ECO:0007669"/>
    <property type="project" value="TreeGrafter"/>
</dbReference>
<dbReference type="EMBL" id="FTOI01000008">
    <property type="protein sequence ID" value="SIS83782.1"/>
    <property type="molecule type" value="Genomic_DNA"/>
</dbReference>
<protein>
    <submittedName>
        <fullName evidence="3">Glycosyltransferase involved in cell wall bisynthesis</fullName>
    </submittedName>
</protein>
<dbReference type="PANTHER" id="PTHR46401">
    <property type="entry name" value="GLYCOSYLTRANSFERASE WBBK-RELATED"/>
    <property type="match status" value="1"/>
</dbReference>
<proteinExistence type="predicted"/>
<gene>
    <name evidence="3" type="ORF">SAMN05421789_10868</name>
</gene>
<accession>A0A1N7MCJ6</accession>
<dbReference type="Pfam" id="PF00534">
    <property type="entry name" value="Glycos_transf_1"/>
    <property type="match status" value="1"/>
</dbReference>
<evidence type="ECO:0000259" key="2">
    <source>
        <dbReference type="Pfam" id="PF00534"/>
    </source>
</evidence>
<dbReference type="RefSeq" id="WP_076387242.1">
    <property type="nucleotide sequence ID" value="NZ_FTOI01000008.1"/>
</dbReference>
<dbReference type="AlphaFoldDB" id="A0A1N7MCJ6"/>
<name>A0A1N7MCJ6_9FLAO</name>
<evidence type="ECO:0000256" key="1">
    <source>
        <dbReference type="ARBA" id="ARBA00022679"/>
    </source>
</evidence>
<sequence>MATKKKILIRIGSLRHGGAEKVLVTFLKNLPQNRYEIDLLLNLYSGKYLPEVPAWINVLYLNKGEMITTNRLQDIPVKAFRVIYQKLLKQFPNLLYQFILKGKKYDVEFAAIHGFRDEILNSPLKSSKKLVWIHNDLKKTELYHYTDEEFRKFFGFDKIMVISEKIEQDFNNLTQNLEEKNKIVRIYNPLDTEEIILKSQEARSKNSNLGTQNPDPTFVSVGTVFPQKGFDRLLKVHKRLLDEGFHHKILILGDGYDFENIKNLQKDLGVTETSTLFGFTDNPYPQIKNADFYILSSRYEGFPTVLFEAITLKKNIIATDVSGVREMLDDGKLGLIIENSEQGIYDGMKKALQNPEDFKKYESELKNYKMPFNLENSVQKIMKIIDEL</sequence>
<keyword evidence="1 3" id="KW-0808">Transferase</keyword>
<organism evidence="3 4">
    <name type="scientific">Kaistella chaponensis</name>
    <dbReference type="NCBI Taxonomy" id="713588"/>
    <lineage>
        <taxon>Bacteria</taxon>
        <taxon>Pseudomonadati</taxon>
        <taxon>Bacteroidota</taxon>
        <taxon>Flavobacteriia</taxon>
        <taxon>Flavobacteriales</taxon>
        <taxon>Weeksellaceae</taxon>
        <taxon>Chryseobacterium group</taxon>
        <taxon>Kaistella</taxon>
    </lineage>
</organism>
<dbReference type="Proteomes" id="UP000185839">
    <property type="component" value="Unassembled WGS sequence"/>
</dbReference>
<dbReference type="PANTHER" id="PTHR46401:SF2">
    <property type="entry name" value="GLYCOSYLTRANSFERASE WBBK-RELATED"/>
    <property type="match status" value="1"/>
</dbReference>